<evidence type="ECO:0000256" key="1">
    <source>
        <dbReference type="SAM" id="Phobius"/>
    </source>
</evidence>
<keyword evidence="1" id="KW-1133">Transmembrane helix</keyword>
<keyword evidence="3" id="KW-1185">Reference proteome</keyword>
<dbReference type="Proteomes" id="UP000037643">
    <property type="component" value="Chromosome"/>
</dbReference>
<dbReference type="RefSeq" id="WP_047805613.1">
    <property type="nucleotide sequence ID" value="NZ_CP011805.1"/>
</dbReference>
<feature type="transmembrane region" description="Helical" evidence="1">
    <location>
        <begin position="15"/>
        <end position="39"/>
    </location>
</feature>
<dbReference type="PATRIC" id="fig|543877.4.peg.359"/>
<dbReference type="AlphaFoldDB" id="A0A0G3X4E8"/>
<dbReference type="STRING" id="543877.AM2010_357"/>
<dbReference type="KEGG" id="amx:AM2010_357"/>
<dbReference type="EMBL" id="CP011805">
    <property type="protein sequence ID" value="AKM06445.1"/>
    <property type="molecule type" value="Genomic_DNA"/>
</dbReference>
<feature type="transmembrane region" description="Helical" evidence="1">
    <location>
        <begin position="45"/>
        <end position="65"/>
    </location>
</feature>
<proteinExistence type="predicted"/>
<name>A0A0G3X4E8_9SPHN</name>
<accession>A0A0G3X4E8</accession>
<reference evidence="2 3" key="1">
    <citation type="submission" date="2015-06" db="EMBL/GenBank/DDBJ databases">
        <authorList>
            <person name="Kim K.M."/>
        </authorList>
    </citation>
    <scope>NUCLEOTIDE SEQUENCE [LARGE SCALE GENOMIC DNA]</scope>
    <source>
        <strain evidence="2 3">KCTC 22370</strain>
    </source>
</reference>
<evidence type="ECO:0000313" key="3">
    <source>
        <dbReference type="Proteomes" id="UP000037643"/>
    </source>
</evidence>
<protein>
    <submittedName>
        <fullName evidence="2">Uncharacterized protein</fullName>
    </submittedName>
</protein>
<evidence type="ECO:0000313" key="2">
    <source>
        <dbReference type="EMBL" id="AKM06445.1"/>
    </source>
</evidence>
<organism evidence="2 3">
    <name type="scientific">Pelagerythrobacter marensis</name>
    <dbReference type="NCBI Taxonomy" id="543877"/>
    <lineage>
        <taxon>Bacteria</taxon>
        <taxon>Pseudomonadati</taxon>
        <taxon>Pseudomonadota</taxon>
        <taxon>Alphaproteobacteria</taxon>
        <taxon>Sphingomonadales</taxon>
        <taxon>Erythrobacteraceae</taxon>
        <taxon>Pelagerythrobacter</taxon>
    </lineage>
</organism>
<keyword evidence="1" id="KW-0472">Membrane</keyword>
<gene>
    <name evidence="2" type="ORF">AM2010_357</name>
</gene>
<sequence>MTDPAPNDPAMGRHFAIVAVRFTGIAFILLGILAVRGAIDLAEGVGYVLVAVGLIEVFVVPVFMARRWRTPKE</sequence>
<keyword evidence="1" id="KW-0812">Transmembrane</keyword>